<evidence type="ECO:0000256" key="2">
    <source>
        <dbReference type="SAM" id="SignalP"/>
    </source>
</evidence>
<dbReference type="Proteomes" id="UP000011087">
    <property type="component" value="Unassembled WGS sequence"/>
</dbReference>
<feature type="non-terminal residue" evidence="3">
    <location>
        <position position="1"/>
    </location>
</feature>
<dbReference type="HOGENOM" id="CLU_1574840_0_0_1"/>
<evidence type="ECO:0000256" key="1">
    <source>
        <dbReference type="SAM" id="MobiDB-lite"/>
    </source>
</evidence>
<feature type="signal peptide" evidence="2">
    <location>
        <begin position="1"/>
        <end position="20"/>
    </location>
</feature>
<reference evidence="4" key="3">
    <citation type="submission" date="2015-06" db="UniProtKB">
        <authorList>
            <consortium name="EnsemblProtists"/>
        </authorList>
    </citation>
    <scope>IDENTIFICATION</scope>
</reference>
<dbReference type="KEGG" id="gtt:GUITHDRAFT_150487"/>
<evidence type="ECO:0000313" key="3">
    <source>
        <dbReference type="EMBL" id="EKX52964.1"/>
    </source>
</evidence>
<gene>
    <name evidence="3" type="ORF">GUITHDRAFT_150487</name>
</gene>
<dbReference type="PaxDb" id="55529-EKX52964"/>
<reference evidence="3 5" key="1">
    <citation type="journal article" date="2012" name="Nature">
        <title>Algal genomes reveal evolutionary mosaicism and the fate of nucleomorphs.</title>
        <authorList>
            <consortium name="DOE Joint Genome Institute"/>
            <person name="Curtis B.A."/>
            <person name="Tanifuji G."/>
            <person name="Burki F."/>
            <person name="Gruber A."/>
            <person name="Irimia M."/>
            <person name="Maruyama S."/>
            <person name="Arias M.C."/>
            <person name="Ball S.G."/>
            <person name="Gile G.H."/>
            <person name="Hirakawa Y."/>
            <person name="Hopkins J.F."/>
            <person name="Kuo A."/>
            <person name="Rensing S.A."/>
            <person name="Schmutz J."/>
            <person name="Symeonidi A."/>
            <person name="Elias M."/>
            <person name="Eveleigh R.J."/>
            <person name="Herman E.K."/>
            <person name="Klute M.J."/>
            <person name="Nakayama T."/>
            <person name="Obornik M."/>
            <person name="Reyes-Prieto A."/>
            <person name="Armbrust E.V."/>
            <person name="Aves S.J."/>
            <person name="Beiko R.G."/>
            <person name="Coutinho P."/>
            <person name="Dacks J.B."/>
            <person name="Durnford D.G."/>
            <person name="Fast N.M."/>
            <person name="Green B.R."/>
            <person name="Grisdale C.J."/>
            <person name="Hempel F."/>
            <person name="Henrissat B."/>
            <person name="Hoppner M.P."/>
            <person name="Ishida K."/>
            <person name="Kim E."/>
            <person name="Koreny L."/>
            <person name="Kroth P.G."/>
            <person name="Liu Y."/>
            <person name="Malik S.B."/>
            <person name="Maier U.G."/>
            <person name="McRose D."/>
            <person name="Mock T."/>
            <person name="Neilson J.A."/>
            <person name="Onodera N.T."/>
            <person name="Poole A.M."/>
            <person name="Pritham E.J."/>
            <person name="Richards T.A."/>
            <person name="Rocap G."/>
            <person name="Roy S.W."/>
            <person name="Sarai C."/>
            <person name="Schaack S."/>
            <person name="Shirato S."/>
            <person name="Slamovits C.H."/>
            <person name="Spencer D.F."/>
            <person name="Suzuki S."/>
            <person name="Worden A.Z."/>
            <person name="Zauner S."/>
            <person name="Barry K."/>
            <person name="Bell C."/>
            <person name="Bharti A.K."/>
            <person name="Crow J.A."/>
            <person name="Grimwood J."/>
            <person name="Kramer R."/>
            <person name="Lindquist E."/>
            <person name="Lucas S."/>
            <person name="Salamov A."/>
            <person name="McFadden G.I."/>
            <person name="Lane C.E."/>
            <person name="Keeling P.J."/>
            <person name="Gray M.W."/>
            <person name="Grigoriev I.V."/>
            <person name="Archibald J.M."/>
        </authorList>
    </citation>
    <scope>NUCLEOTIDE SEQUENCE</scope>
    <source>
        <strain evidence="3 5">CCMP2712</strain>
    </source>
</reference>
<dbReference type="EnsemblProtists" id="EKX52964">
    <property type="protein sequence ID" value="EKX52964"/>
    <property type="gene ID" value="GUITHDRAFT_150487"/>
</dbReference>
<feature type="compositionally biased region" description="Basic and acidic residues" evidence="1">
    <location>
        <begin position="25"/>
        <end position="52"/>
    </location>
</feature>
<sequence length="170" mass="18870">MCARGSALFLLLLLQAQCEASLPRGGDHGRHEAPGARKRMRASDEGRRDSKAPRAGVNRGEQGHSAVFLRDSIDRVAASSGSHPALRNSSACDGGGLKEAYRGALEQARNRTRSFLHSVDPLLLRYAGIETREDLEKFMRDPLWKKNITRELEQEGERARDRSMLDAMKS</sequence>
<dbReference type="EMBL" id="JH992971">
    <property type="protein sequence ID" value="EKX52964.1"/>
    <property type="molecule type" value="Genomic_DNA"/>
</dbReference>
<dbReference type="RefSeq" id="XP_005839944.1">
    <property type="nucleotide sequence ID" value="XM_005839887.1"/>
</dbReference>
<feature type="chain" id="PRO_5008771890" evidence="2">
    <location>
        <begin position="21"/>
        <end position="170"/>
    </location>
</feature>
<protein>
    <submittedName>
        <fullName evidence="3 4">Uncharacterized protein</fullName>
    </submittedName>
</protein>
<feature type="region of interest" description="Disordered" evidence="1">
    <location>
        <begin position="22"/>
        <end position="63"/>
    </location>
</feature>
<accession>L1JXA0</accession>
<keyword evidence="2" id="KW-0732">Signal</keyword>
<reference evidence="5" key="2">
    <citation type="submission" date="2012-11" db="EMBL/GenBank/DDBJ databases">
        <authorList>
            <person name="Kuo A."/>
            <person name="Curtis B.A."/>
            <person name="Tanifuji G."/>
            <person name="Burki F."/>
            <person name="Gruber A."/>
            <person name="Irimia M."/>
            <person name="Maruyama S."/>
            <person name="Arias M.C."/>
            <person name="Ball S.G."/>
            <person name="Gile G.H."/>
            <person name="Hirakawa Y."/>
            <person name="Hopkins J.F."/>
            <person name="Rensing S.A."/>
            <person name="Schmutz J."/>
            <person name="Symeonidi A."/>
            <person name="Elias M."/>
            <person name="Eveleigh R.J."/>
            <person name="Herman E.K."/>
            <person name="Klute M.J."/>
            <person name="Nakayama T."/>
            <person name="Obornik M."/>
            <person name="Reyes-Prieto A."/>
            <person name="Armbrust E.V."/>
            <person name="Aves S.J."/>
            <person name="Beiko R.G."/>
            <person name="Coutinho P."/>
            <person name="Dacks J.B."/>
            <person name="Durnford D.G."/>
            <person name="Fast N.M."/>
            <person name="Green B.R."/>
            <person name="Grisdale C."/>
            <person name="Hempe F."/>
            <person name="Henrissat B."/>
            <person name="Hoppner M.P."/>
            <person name="Ishida K.-I."/>
            <person name="Kim E."/>
            <person name="Koreny L."/>
            <person name="Kroth P.G."/>
            <person name="Liu Y."/>
            <person name="Malik S.-B."/>
            <person name="Maier U.G."/>
            <person name="McRose D."/>
            <person name="Mock T."/>
            <person name="Neilson J.A."/>
            <person name="Onodera N.T."/>
            <person name="Poole A.M."/>
            <person name="Pritham E.J."/>
            <person name="Richards T.A."/>
            <person name="Rocap G."/>
            <person name="Roy S.W."/>
            <person name="Sarai C."/>
            <person name="Schaack S."/>
            <person name="Shirato S."/>
            <person name="Slamovits C.H."/>
            <person name="Spencer D.F."/>
            <person name="Suzuki S."/>
            <person name="Worden A.Z."/>
            <person name="Zauner S."/>
            <person name="Barry K."/>
            <person name="Bell C."/>
            <person name="Bharti A.K."/>
            <person name="Crow J.A."/>
            <person name="Grimwood J."/>
            <person name="Kramer R."/>
            <person name="Lindquist E."/>
            <person name="Lucas S."/>
            <person name="Salamov A."/>
            <person name="McFadden G.I."/>
            <person name="Lane C.E."/>
            <person name="Keeling P.J."/>
            <person name="Gray M.W."/>
            <person name="Grigoriev I.V."/>
            <person name="Archibald J.M."/>
        </authorList>
    </citation>
    <scope>NUCLEOTIDE SEQUENCE</scope>
    <source>
        <strain evidence="5">CCMP2712</strain>
    </source>
</reference>
<evidence type="ECO:0000313" key="5">
    <source>
        <dbReference type="Proteomes" id="UP000011087"/>
    </source>
</evidence>
<evidence type="ECO:0000313" key="4">
    <source>
        <dbReference type="EnsemblProtists" id="EKX52964"/>
    </source>
</evidence>
<feature type="region of interest" description="Disordered" evidence="1">
    <location>
        <begin position="150"/>
        <end position="170"/>
    </location>
</feature>
<dbReference type="GeneID" id="17309792"/>
<keyword evidence="5" id="KW-1185">Reference proteome</keyword>
<proteinExistence type="predicted"/>
<dbReference type="AlphaFoldDB" id="L1JXA0"/>
<organism evidence="3">
    <name type="scientific">Guillardia theta (strain CCMP2712)</name>
    <name type="common">Cryptophyte</name>
    <dbReference type="NCBI Taxonomy" id="905079"/>
    <lineage>
        <taxon>Eukaryota</taxon>
        <taxon>Cryptophyceae</taxon>
        <taxon>Pyrenomonadales</taxon>
        <taxon>Geminigeraceae</taxon>
        <taxon>Guillardia</taxon>
    </lineage>
</organism>
<name>L1JXA0_GUITC</name>